<dbReference type="Proteomes" id="UP001050691">
    <property type="component" value="Unassembled WGS sequence"/>
</dbReference>
<keyword evidence="8" id="KW-1185">Reference proteome</keyword>
<dbReference type="EMBL" id="BPWL01000002">
    <property type="protein sequence ID" value="GJJ07118.1"/>
    <property type="molecule type" value="Genomic_DNA"/>
</dbReference>
<comment type="caution">
    <text evidence="7">The sequence shown here is derived from an EMBL/GenBank/DDBJ whole genome shotgun (WGS) entry which is preliminary data.</text>
</comment>
<evidence type="ECO:0000256" key="3">
    <source>
        <dbReference type="ARBA" id="ARBA00005459"/>
    </source>
</evidence>
<organism evidence="7 8">
    <name type="scientific">Clathrus columnatus</name>
    <dbReference type="NCBI Taxonomy" id="1419009"/>
    <lineage>
        <taxon>Eukaryota</taxon>
        <taxon>Fungi</taxon>
        <taxon>Dikarya</taxon>
        <taxon>Basidiomycota</taxon>
        <taxon>Agaricomycotina</taxon>
        <taxon>Agaricomycetes</taxon>
        <taxon>Phallomycetidae</taxon>
        <taxon>Phallales</taxon>
        <taxon>Clathraceae</taxon>
        <taxon>Clathrus</taxon>
    </lineage>
</organism>
<evidence type="ECO:0000256" key="2">
    <source>
        <dbReference type="ARBA" id="ARBA00004496"/>
    </source>
</evidence>
<gene>
    <name evidence="7" type="ORF">Clacol_001318</name>
</gene>
<evidence type="ECO:0000256" key="4">
    <source>
        <dbReference type="ARBA" id="ARBA00022490"/>
    </source>
</evidence>
<keyword evidence="4" id="KW-0963">Cytoplasm</keyword>
<name>A0AAV5A1L3_9AGAM</name>
<evidence type="ECO:0000256" key="1">
    <source>
        <dbReference type="ARBA" id="ARBA00004123"/>
    </source>
</evidence>
<dbReference type="InterPro" id="IPR013900">
    <property type="entry name" value="RNR_inhibitor"/>
</dbReference>
<evidence type="ECO:0000313" key="7">
    <source>
        <dbReference type="EMBL" id="GJJ07118.1"/>
    </source>
</evidence>
<dbReference type="Pfam" id="PF08591">
    <property type="entry name" value="RNR_inhib"/>
    <property type="match status" value="1"/>
</dbReference>
<comment type="subcellular location">
    <subcellularLocation>
        <location evidence="2">Cytoplasm</location>
    </subcellularLocation>
    <subcellularLocation>
        <location evidence="1">Nucleus</location>
    </subcellularLocation>
</comment>
<feature type="region of interest" description="Disordered" evidence="6">
    <location>
        <begin position="84"/>
        <end position="114"/>
    </location>
</feature>
<accession>A0AAV5A1L3</accession>
<evidence type="ECO:0000256" key="6">
    <source>
        <dbReference type="SAM" id="MobiDB-lite"/>
    </source>
</evidence>
<sequence>MSITSSPSKKLITTQHKHEQDVSERVWLRGVLGQTQASTIAIDMITGNADCDTTRAGTEMEMKLELHMSLRNIGSRIRKSVTEGYITPPTFTPNTSPSKQSGGPNPSIGPPLQDQIFKSSRDILCSVYSGSASPDISPRKRGRAAIRLKELDEDDSEEEEEEELDMDCKSMSTRAIKPLPFRLPNSTAALVLNATKPSVTSTTTISEKEEDPFSSPSTMIHNAEAEVMDIDGLLRL</sequence>
<protein>
    <submittedName>
        <fullName evidence="7">Uncharacterized protein</fullName>
    </submittedName>
</protein>
<comment type="similarity">
    <text evidence="3">Belongs to the DIF1/spd1 family.</text>
</comment>
<proteinExistence type="inferred from homology"/>
<feature type="compositionally biased region" description="Low complexity" evidence="6">
    <location>
        <begin position="87"/>
        <end position="98"/>
    </location>
</feature>
<evidence type="ECO:0000313" key="8">
    <source>
        <dbReference type="Proteomes" id="UP001050691"/>
    </source>
</evidence>
<dbReference type="AlphaFoldDB" id="A0AAV5A1L3"/>
<dbReference type="GO" id="GO:0005634">
    <property type="term" value="C:nucleus"/>
    <property type="evidence" value="ECO:0007669"/>
    <property type="project" value="UniProtKB-SubCell"/>
</dbReference>
<dbReference type="GO" id="GO:0005737">
    <property type="term" value="C:cytoplasm"/>
    <property type="evidence" value="ECO:0007669"/>
    <property type="project" value="UniProtKB-SubCell"/>
</dbReference>
<keyword evidence="5" id="KW-0539">Nucleus</keyword>
<reference evidence="7" key="1">
    <citation type="submission" date="2021-10" db="EMBL/GenBank/DDBJ databases">
        <title>De novo Genome Assembly of Clathrus columnatus (Basidiomycota, Fungi) Using Illumina and Nanopore Sequence Data.</title>
        <authorList>
            <person name="Ogiso-Tanaka E."/>
            <person name="Itagaki H."/>
            <person name="Hosoya T."/>
            <person name="Hosaka K."/>
        </authorList>
    </citation>
    <scope>NUCLEOTIDE SEQUENCE</scope>
    <source>
        <strain evidence="7">MO-923</strain>
    </source>
</reference>
<evidence type="ECO:0000256" key="5">
    <source>
        <dbReference type="ARBA" id="ARBA00023242"/>
    </source>
</evidence>